<feature type="domain" description="DUF4140" evidence="2">
    <location>
        <begin position="25"/>
        <end position="111"/>
    </location>
</feature>
<dbReference type="RefSeq" id="WP_011735335.1">
    <property type="nucleotide sequence ID" value="NC_008609.1"/>
</dbReference>
<evidence type="ECO:0000256" key="1">
    <source>
        <dbReference type="SAM" id="SignalP"/>
    </source>
</evidence>
<evidence type="ECO:0000313" key="3">
    <source>
        <dbReference type="EMBL" id="ABK99042.1"/>
    </source>
</evidence>
<evidence type="ECO:0000313" key="4">
    <source>
        <dbReference type="Proteomes" id="UP000006732"/>
    </source>
</evidence>
<dbReference type="HOGENOM" id="CLU_890703_0_0_7"/>
<organism evidence="3 4">
    <name type="scientific">Pelobacter propionicus (strain DSM 2379 / NBRC 103807 / OttBd1)</name>
    <dbReference type="NCBI Taxonomy" id="338966"/>
    <lineage>
        <taxon>Bacteria</taxon>
        <taxon>Pseudomonadati</taxon>
        <taxon>Thermodesulfobacteriota</taxon>
        <taxon>Desulfuromonadia</taxon>
        <taxon>Desulfuromonadales</taxon>
        <taxon>Desulfuromonadaceae</taxon>
        <taxon>Pelobacter</taxon>
    </lineage>
</organism>
<dbReference type="eggNOG" id="ENOG5033UH5">
    <property type="taxonomic scope" value="Bacteria"/>
</dbReference>
<dbReference type="Proteomes" id="UP000006732">
    <property type="component" value="Chromosome"/>
</dbReference>
<dbReference type="Pfam" id="PF13600">
    <property type="entry name" value="DUF4140"/>
    <property type="match status" value="1"/>
</dbReference>
<proteinExistence type="predicted"/>
<name>A1ANX2_PELPD</name>
<dbReference type="KEGG" id="ppd:Ppro_1426"/>
<dbReference type="InterPro" id="IPR025554">
    <property type="entry name" value="DUF4140"/>
</dbReference>
<keyword evidence="1" id="KW-0732">Signal</keyword>
<dbReference type="AlphaFoldDB" id="A1ANX2"/>
<sequence>MRHVVLTLILSMLTTGNALAATRVITCFSDGAIVEIEATATRGRAEIPLQAGMIDNSLRIRPLGSARIRQVRVVPLRPDAAREREIKTLLERRSRLEDRIQALATREEIFTSAVKAQSSKAPRKTKNNPDPLLTLRQGTDFAMAQLEAVTTARRGTMGEMRRIDARIADLRERKSAGGSAARLEVTPANGRVRARYALAGRSWAPRYDLRMHTNGTAGLTLYGQLPPVPAGYLLRASPGAMNDSALAGALPASAGTLSRLMELTLPAEEVSFDSGLRSSFSALLTNTGSNYLPPGEAALYRNGEYLGRLAFDGISSGRSKRITSGE</sequence>
<protein>
    <recommendedName>
        <fullName evidence="2">DUF4140 domain-containing protein</fullName>
    </recommendedName>
</protein>
<accession>A1ANX2</accession>
<reference evidence="3 4" key="1">
    <citation type="submission" date="2006-10" db="EMBL/GenBank/DDBJ databases">
        <title>Complete sequence of chromosome of Pelobacter propionicus DSM 2379.</title>
        <authorList>
            <consortium name="US DOE Joint Genome Institute"/>
            <person name="Copeland A."/>
            <person name="Lucas S."/>
            <person name="Lapidus A."/>
            <person name="Barry K."/>
            <person name="Detter J.C."/>
            <person name="Glavina del Rio T."/>
            <person name="Hammon N."/>
            <person name="Israni S."/>
            <person name="Dalin E."/>
            <person name="Tice H."/>
            <person name="Pitluck S."/>
            <person name="Saunders E."/>
            <person name="Brettin T."/>
            <person name="Bruce D."/>
            <person name="Han C."/>
            <person name="Tapia R."/>
            <person name="Schmutz J."/>
            <person name="Larimer F."/>
            <person name="Land M."/>
            <person name="Hauser L."/>
            <person name="Kyrpides N."/>
            <person name="Kim E."/>
            <person name="Lovley D."/>
            <person name="Richardson P."/>
        </authorList>
    </citation>
    <scope>NUCLEOTIDE SEQUENCE [LARGE SCALE GENOMIC DNA]</scope>
    <source>
        <strain evidence="4">DSM 2379 / NBRC 103807 / OttBd1</strain>
    </source>
</reference>
<feature type="chain" id="PRO_5002632009" description="DUF4140 domain-containing protein" evidence="1">
    <location>
        <begin position="21"/>
        <end position="326"/>
    </location>
</feature>
<keyword evidence="4" id="KW-1185">Reference proteome</keyword>
<dbReference type="EMBL" id="CP000482">
    <property type="protein sequence ID" value="ABK99042.1"/>
    <property type="molecule type" value="Genomic_DNA"/>
</dbReference>
<dbReference type="STRING" id="338966.Ppro_1426"/>
<feature type="signal peptide" evidence="1">
    <location>
        <begin position="1"/>
        <end position="20"/>
    </location>
</feature>
<gene>
    <name evidence="3" type="ordered locus">Ppro_1426</name>
</gene>
<evidence type="ECO:0000259" key="2">
    <source>
        <dbReference type="Pfam" id="PF13600"/>
    </source>
</evidence>